<dbReference type="InterPro" id="IPR002489">
    <property type="entry name" value="Glu_synth_asu_C"/>
</dbReference>
<dbReference type="NCBIfam" id="NF008730">
    <property type="entry name" value="PRK11750.1"/>
    <property type="match status" value="1"/>
</dbReference>
<dbReference type="InterPro" id="IPR050711">
    <property type="entry name" value="ET-N_metabolism_enzyme"/>
</dbReference>
<comment type="cofactor">
    <cofactor evidence="2">
        <name>[3Fe-4S] cluster</name>
        <dbReference type="ChEBI" id="CHEBI:21137"/>
    </cofactor>
</comment>
<keyword evidence="12" id="KW-0314">Glutamate biosynthesis</keyword>
<dbReference type="EMBL" id="JBHRYQ010000001">
    <property type="protein sequence ID" value="MFC3810071.1"/>
    <property type="molecule type" value="Genomic_DNA"/>
</dbReference>
<evidence type="ECO:0000256" key="13">
    <source>
        <dbReference type="ARBA" id="ARBA00023291"/>
    </source>
</evidence>
<keyword evidence="4" id="KW-0028">Amino-acid biosynthesis</keyword>
<keyword evidence="7" id="KW-0479">Metal-binding</keyword>
<dbReference type="CDD" id="cd00713">
    <property type="entry name" value="GltS"/>
    <property type="match status" value="1"/>
</dbReference>
<gene>
    <name evidence="16" type="primary">gltB</name>
    <name evidence="16" type="ORF">ACFOOI_05360</name>
</gene>
<evidence type="ECO:0000313" key="16">
    <source>
        <dbReference type="EMBL" id="MFC3810071.1"/>
    </source>
</evidence>
<evidence type="ECO:0000256" key="2">
    <source>
        <dbReference type="ARBA" id="ARBA00001927"/>
    </source>
</evidence>
<evidence type="ECO:0000256" key="14">
    <source>
        <dbReference type="ARBA" id="ARBA00029440"/>
    </source>
</evidence>
<dbReference type="EC" id="1.4.1.13" evidence="16"/>
<evidence type="ECO:0000256" key="7">
    <source>
        <dbReference type="ARBA" id="ARBA00022723"/>
    </source>
</evidence>
<keyword evidence="13" id="KW-0003">3Fe-4S</keyword>
<protein>
    <submittedName>
        <fullName evidence="16">Glutamate synthase large subunit</fullName>
        <ecNumber evidence="16">1.4.1.13</ecNumber>
    </submittedName>
</protein>
<dbReference type="SUPFAM" id="SSF56235">
    <property type="entry name" value="N-terminal nucleophile aminohydrolases (Ntn hydrolases)"/>
    <property type="match status" value="1"/>
</dbReference>
<dbReference type="InterPro" id="IPR036485">
    <property type="entry name" value="Glu_synth_asu_C_sf"/>
</dbReference>
<keyword evidence="10" id="KW-0408">Iron</keyword>
<dbReference type="Gene3D" id="2.160.20.60">
    <property type="entry name" value="Glutamate synthase, alpha subunit, C-terminal domain"/>
    <property type="match status" value="1"/>
</dbReference>
<evidence type="ECO:0000256" key="6">
    <source>
        <dbReference type="ARBA" id="ARBA00022643"/>
    </source>
</evidence>
<dbReference type="GO" id="GO:0004355">
    <property type="term" value="F:glutamate synthase (NADPH) activity"/>
    <property type="evidence" value="ECO:0007669"/>
    <property type="project" value="UniProtKB-EC"/>
</dbReference>
<comment type="cofactor">
    <cofactor evidence="1">
        <name>FMN</name>
        <dbReference type="ChEBI" id="CHEBI:58210"/>
    </cofactor>
</comment>
<dbReference type="Pfam" id="PF00310">
    <property type="entry name" value="GATase_2"/>
    <property type="match status" value="1"/>
</dbReference>
<evidence type="ECO:0000256" key="12">
    <source>
        <dbReference type="ARBA" id="ARBA00023164"/>
    </source>
</evidence>
<dbReference type="InterPro" id="IPR013785">
    <property type="entry name" value="Aldolase_TIM"/>
</dbReference>
<evidence type="ECO:0000256" key="1">
    <source>
        <dbReference type="ARBA" id="ARBA00001917"/>
    </source>
</evidence>
<evidence type="ECO:0000256" key="5">
    <source>
        <dbReference type="ARBA" id="ARBA00022630"/>
    </source>
</evidence>
<dbReference type="InterPro" id="IPR006982">
    <property type="entry name" value="Glu_synth_centr_N"/>
</dbReference>
<evidence type="ECO:0000256" key="8">
    <source>
        <dbReference type="ARBA" id="ARBA00022962"/>
    </source>
</evidence>
<sequence length="1516" mass="167818">MTVKNQNQGLYLPEFEHDACGIGFRAHLKGRKSHQIVADAITMLERMDHRGACGCDPNTGDGAGLLLQIPHEFLFAECLDLGFKLPSLGNYGLGMIFFPFDQEEREECKEILNRKIALLGFKLIGYRKVPTQNDTLGEGSGSVEPWVEQVFIEKTDETQSNITFERKLYVLRQFASRIIKESVAGARKHFYFSSLSSSTVSYKGQLTTDQLKYYFPDLTNPNVVSAFAIVHSRFSTNTFPSWELAQPFRYIAHNGEINTVKGNVNWIRAAESTFYSEFFTEKEMQMILPICEVGNSDSAQLDNAIELLYLSGRSLPHVMMMLIPEAWDGNEDMDPTRKAFYEYHSSIMEPWDGPASISFTDGKIVGATLDRNGLRPSRYWVLNDDTVIMASEAGVLDVDQSKVVYKGRLQPGKMFVVDMEQGRIIPDEKLKADICSRKPYQEWLDEHKIRINDLPDSIRPYTKYDKKSLLKRQITNGFTSEDLRMILGPMATSGKEAIGSMGIDSPLAVLSHQSQHISYYFKQLFAQVTNPPIDSIRERSIMSLISFVGSADNILTESPSHCRQVQLEQPVLTIKEFDKLRFVDYEGFQAKTINTYFNADAPDPAKSLEYALERICNYAVDAIHDGFEIIILSDRAIDSDHAPIPSLLAVAAVHHHLIKKGIRGKVGILVEAGDVWETHHFATLIGFGASGICPYIALETISDMNASGMIDGEFTDEQLHKNYSKAVDKELLKICSKMGISTLQSYRGAQIFECIGLNKSVVDKFFTGTVSRIEGLGLAEIAKECIIRHSVAFPKVVVDSVKRLEVGGVYQWKQRGEKHLFNPDTIHLLQQSCKVGVEDQSKGFGIFKKYSKLMNEQTENALTLRGLLKFKEGNPISIDEVEPVENILKRFATGAMSFGSISWEAHTTLAIAMNRIGGKSNSGEGGEDEIRFKVRDNGDNLNSSIKQVASGRFGVTSYYLTNATELQIKMAQGAKPGEGGQLPGHKVDDWIGRVRHSTPGVGLISPPPHHDIYSIEDLAQLIYDLKNANRESRISVKLVSEAGVGTVASGVAKAHSDVILIAGYDGGTGASPLSSIRHAGLPWELGLAEAHQTLVKNKLRGRITLQTDGQIRTGRDIVIATLLGAEEFGVATAALVATGCILMRKCHLNTCPVGIATQNKELRALFSGKPEHVVNMFYYLAMEVREIMAELGFRTINEMVGQAQMLEKRPDINHWKYKHLDLSKILYKEDADPSVALYKQEEQDHGIAGVLDHTLIKDAKAALDNGTKVTGEYEVNNLNRSIGAMISNEISKKYNGGGLEAGTIHYKFRGTAGQSFGAFSTKGLKFELEGDANDYFGKGLCGAELIVYPDRKATFKASDNMAVGNVSFYGATSGEAYIKGMAGERFCVRNSGASVVVEGIGDHGCEYMTGGVVVVLGETGKNFAAGMSGGLAFIYDQNNDFDSKCNKEMVELAELLEDDINLLHEMISKHFATTQSDVAKYILDNWDTEISKFAKVFPTDYKRILMERKNAESVAA</sequence>
<keyword evidence="17" id="KW-1185">Reference proteome</keyword>
<evidence type="ECO:0000256" key="9">
    <source>
        <dbReference type="ARBA" id="ARBA00023002"/>
    </source>
</evidence>
<evidence type="ECO:0000313" key="17">
    <source>
        <dbReference type="Proteomes" id="UP001595616"/>
    </source>
</evidence>
<comment type="pathway">
    <text evidence="14">Amino-acid biosynthesis.</text>
</comment>
<feature type="domain" description="Glutamine amidotransferase type-2" evidence="15">
    <location>
        <begin position="20"/>
        <end position="420"/>
    </location>
</feature>
<dbReference type="Gene3D" id="3.20.20.70">
    <property type="entry name" value="Aldolase class I"/>
    <property type="match status" value="2"/>
</dbReference>
<keyword evidence="9 16" id="KW-0560">Oxidoreductase</keyword>
<reference evidence="17" key="1">
    <citation type="journal article" date="2019" name="Int. J. Syst. Evol. Microbiol.">
        <title>The Global Catalogue of Microorganisms (GCM) 10K type strain sequencing project: providing services to taxonomists for standard genome sequencing and annotation.</title>
        <authorList>
            <consortium name="The Broad Institute Genomics Platform"/>
            <consortium name="The Broad Institute Genome Sequencing Center for Infectious Disease"/>
            <person name="Wu L."/>
            <person name="Ma J."/>
        </authorList>
    </citation>
    <scope>NUCLEOTIDE SEQUENCE [LARGE SCALE GENOMIC DNA]</scope>
    <source>
        <strain evidence="17">CECT 7956</strain>
    </source>
</reference>
<keyword evidence="8" id="KW-0315">Glutamine amidotransferase</keyword>
<evidence type="ECO:0000256" key="11">
    <source>
        <dbReference type="ARBA" id="ARBA00023014"/>
    </source>
</evidence>
<comment type="caution">
    <text evidence="16">The sequence shown here is derived from an EMBL/GenBank/DDBJ whole genome shotgun (WGS) entry which is preliminary data.</text>
</comment>
<dbReference type="InterPro" id="IPR017932">
    <property type="entry name" value="GATase_2_dom"/>
</dbReference>
<dbReference type="Proteomes" id="UP001595616">
    <property type="component" value="Unassembled WGS sequence"/>
</dbReference>
<keyword evidence="11" id="KW-0411">Iron-sulfur</keyword>
<dbReference type="RefSeq" id="WP_379835866.1">
    <property type="nucleotide sequence ID" value="NZ_JBHRYQ010000001.1"/>
</dbReference>
<dbReference type="PANTHER" id="PTHR11938">
    <property type="entry name" value="FAD NADPH DEHYDROGENASE/OXIDOREDUCTASE"/>
    <property type="match status" value="1"/>
</dbReference>
<dbReference type="Pfam" id="PF01493">
    <property type="entry name" value="GXGXG"/>
    <property type="match status" value="1"/>
</dbReference>
<dbReference type="InterPro" id="IPR029055">
    <property type="entry name" value="Ntn_hydrolases_N"/>
</dbReference>
<dbReference type="CDD" id="cd00982">
    <property type="entry name" value="gltB_C"/>
    <property type="match status" value="1"/>
</dbReference>
<dbReference type="SUPFAM" id="SSF69336">
    <property type="entry name" value="Alpha subunit of glutamate synthase, C-terminal domain"/>
    <property type="match status" value="1"/>
</dbReference>
<evidence type="ECO:0000256" key="3">
    <source>
        <dbReference type="ARBA" id="ARBA00009716"/>
    </source>
</evidence>
<dbReference type="InterPro" id="IPR002932">
    <property type="entry name" value="Glu_synthdom"/>
</dbReference>
<dbReference type="Pfam" id="PF04898">
    <property type="entry name" value="Glu_syn_central"/>
    <property type="match status" value="1"/>
</dbReference>
<dbReference type="Pfam" id="PF01645">
    <property type="entry name" value="Glu_synthase"/>
    <property type="match status" value="1"/>
</dbReference>
<dbReference type="SUPFAM" id="SSF51395">
    <property type="entry name" value="FMN-linked oxidoreductases"/>
    <property type="match status" value="1"/>
</dbReference>
<evidence type="ECO:0000259" key="15">
    <source>
        <dbReference type="PROSITE" id="PS51278"/>
    </source>
</evidence>
<keyword evidence="6" id="KW-0288">FMN</keyword>
<evidence type="ECO:0000256" key="10">
    <source>
        <dbReference type="ARBA" id="ARBA00023004"/>
    </source>
</evidence>
<dbReference type="Gene3D" id="3.60.20.10">
    <property type="entry name" value="Glutamine Phosphoribosylpyrophosphate, subunit 1, domain 1"/>
    <property type="match status" value="1"/>
</dbReference>
<keyword evidence="5" id="KW-0285">Flavoprotein</keyword>
<name>A0ABV7YT69_9BACT</name>
<dbReference type="PROSITE" id="PS51278">
    <property type="entry name" value="GATASE_TYPE_2"/>
    <property type="match status" value="1"/>
</dbReference>
<dbReference type="PANTHER" id="PTHR11938:SF133">
    <property type="entry name" value="GLUTAMATE SYNTHASE (NADH)"/>
    <property type="match status" value="1"/>
</dbReference>
<organism evidence="16 17">
    <name type="scientific">Lacihabitans lacunae</name>
    <dbReference type="NCBI Taxonomy" id="1028214"/>
    <lineage>
        <taxon>Bacteria</taxon>
        <taxon>Pseudomonadati</taxon>
        <taxon>Bacteroidota</taxon>
        <taxon>Cytophagia</taxon>
        <taxon>Cytophagales</taxon>
        <taxon>Leadbetterellaceae</taxon>
        <taxon>Lacihabitans</taxon>
    </lineage>
</organism>
<comment type="similarity">
    <text evidence="3">Belongs to the glutamate synthase family.</text>
</comment>
<dbReference type="CDD" id="cd02808">
    <property type="entry name" value="GltS_FMN"/>
    <property type="match status" value="1"/>
</dbReference>
<proteinExistence type="inferred from homology"/>
<accession>A0ABV7YT69</accession>
<evidence type="ECO:0000256" key="4">
    <source>
        <dbReference type="ARBA" id="ARBA00022605"/>
    </source>
</evidence>